<dbReference type="GO" id="GO:0005524">
    <property type="term" value="F:ATP binding"/>
    <property type="evidence" value="ECO:0007669"/>
    <property type="project" value="UniProtKB-KW"/>
</dbReference>
<keyword evidence="4" id="KW-0067">ATP-binding</keyword>
<name>A0A6G1IFY6_9PLEO</name>
<dbReference type="SMART" id="SM00220">
    <property type="entry name" value="S_TKc"/>
    <property type="match status" value="1"/>
</dbReference>
<dbReference type="Gene3D" id="1.10.510.10">
    <property type="entry name" value="Transferase(Phosphotransferase) domain 1"/>
    <property type="match status" value="1"/>
</dbReference>
<dbReference type="InterPro" id="IPR008271">
    <property type="entry name" value="Ser/Thr_kinase_AS"/>
</dbReference>
<feature type="domain" description="Protein kinase" evidence="6">
    <location>
        <begin position="1"/>
        <end position="211"/>
    </location>
</feature>
<dbReference type="PANTHER" id="PTHR11042">
    <property type="entry name" value="EUKARYOTIC TRANSLATION INITIATION FACTOR 2-ALPHA KINASE EIF2-ALPHA KINASE -RELATED"/>
    <property type="match status" value="1"/>
</dbReference>
<keyword evidence="1" id="KW-0808">Transferase</keyword>
<protein>
    <submittedName>
        <fullName evidence="7">Kinase-like protein</fullName>
    </submittedName>
</protein>
<dbReference type="PROSITE" id="PS50011">
    <property type="entry name" value="PROTEIN_KINASE_DOM"/>
    <property type="match status" value="1"/>
</dbReference>
<dbReference type="GO" id="GO:0004672">
    <property type="term" value="F:protein kinase activity"/>
    <property type="evidence" value="ECO:0007669"/>
    <property type="project" value="InterPro"/>
</dbReference>
<keyword evidence="8" id="KW-1185">Reference proteome</keyword>
<dbReference type="GO" id="GO:0005737">
    <property type="term" value="C:cytoplasm"/>
    <property type="evidence" value="ECO:0007669"/>
    <property type="project" value="TreeGrafter"/>
</dbReference>
<dbReference type="EMBL" id="MU005627">
    <property type="protein sequence ID" value="KAF2676950.1"/>
    <property type="molecule type" value="Genomic_DNA"/>
</dbReference>
<dbReference type="SUPFAM" id="SSF56112">
    <property type="entry name" value="Protein kinase-like (PK-like)"/>
    <property type="match status" value="1"/>
</dbReference>
<sequence>MAFCHVFVGRVGSCCVLRRLDDRIAGRLYARKMFVLLRRPKPNELERVLQEVKIPNNLHQHVIRVMETYQRKNMYAIIMEPVAEGNLGIYLSDLDETPASEDSGRREQLTRWFWCLTKAIAYLHAEGIRHRDVKPQNILTLEGDVLFTDFGISEEFQETTMSESTEIIGTRTYRSPERESRHRSVRREDIFSLGAVFLEMLTVYSGPGRLN</sequence>
<dbReference type="Pfam" id="PF00069">
    <property type="entry name" value="Pkinase"/>
    <property type="match status" value="1"/>
</dbReference>
<dbReference type="PROSITE" id="PS00108">
    <property type="entry name" value="PROTEIN_KINASE_ST"/>
    <property type="match status" value="1"/>
</dbReference>
<evidence type="ECO:0000256" key="1">
    <source>
        <dbReference type="ARBA" id="ARBA00022679"/>
    </source>
</evidence>
<reference evidence="7" key="1">
    <citation type="journal article" date="2020" name="Stud. Mycol.">
        <title>101 Dothideomycetes genomes: a test case for predicting lifestyles and emergence of pathogens.</title>
        <authorList>
            <person name="Haridas S."/>
            <person name="Albert R."/>
            <person name="Binder M."/>
            <person name="Bloem J."/>
            <person name="Labutti K."/>
            <person name="Salamov A."/>
            <person name="Andreopoulos B."/>
            <person name="Baker S."/>
            <person name="Barry K."/>
            <person name="Bills G."/>
            <person name="Bluhm B."/>
            <person name="Cannon C."/>
            <person name="Castanera R."/>
            <person name="Culley D."/>
            <person name="Daum C."/>
            <person name="Ezra D."/>
            <person name="Gonzalez J."/>
            <person name="Henrissat B."/>
            <person name="Kuo A."/>
            <person name="Liang C."/>
            <person name="Lipzen A."/>
            <person name="Lutzoni F."/>
            <person name="Magnuson J."/>
            <person name="Mondo S."/>
            <person name="Nolan M."/>
            <person name="Ohm R."/>
            <person name="Pangilinan J."/>
            <person name="Park H.-J."/>
            <person name="Ramirez L."/>
            <person name="Alfaro M."/>
            <person name="Sun H."/>
            <person name="Tritt A."/>
            <person name="Yoshinaga Y."/>
            <person name="Zwiers L.-H."/>
            <person name="Turgeon B."/>
            <person name="Goodwin S."/>
            <person name="Spatafora J."/>
            <person name="Crous P."/>
            <person name="Grigoriev I."/>
        </authorList>
    </citation>
    <scope>NUCLEOTIDE SEQUENCE</scope>
    <source>
        <strain evidence="7">CBS 122367</strain>
    </source>
</reference>
<evidence type="ECO:0000256" key="4">
    <source>
        <dbReference type="ARBA" id="ARBA00022840"/>
    </source>
</evidence>
<evidence type="ECO:0000259" key="6">
    <source>
        <dbReference type="PROSITE" id="PS50011"/>
    </source>
</evidence>
<evidence type="ECO:0000256" key="5">
    <source>
        <dbReference type="ARBA" id="ARBA00037982"/>
    </source>
</evidence>
<comment type="similarity">
    <text evidence="5">Belongs to the protein kinase superfamily. Ser/Thr protein kinase family. GCN2 subfamily.</text>
</comment>
<dbReference type="OrthoDB" id="3785944at2759"/>
<proteinExistence type="inferred from homology"/>
<dbReference type="AlphaFoldDB" id="A0A6G1IFY6"/>
<evidence type="ECO:0000313" key="7">
    <source>
        <dbReference type="EMBL" id="KAF2676950.1"/>
    </source>
</evidence>
<keyword evidence="2" id="KW-0547">Nucleotide-binding</keyword>
<dbReference type="InterPro" id="IPR050339">
    <property type="entry name" value="CC_SR_Kinase"/>
</dbReference>
<evidence type="ECO:0000313" key="8">
    <source>
        <dbReference type="Proteomes" id="UP000799291"/>
    </source>
</evidence>
<dbReference type="InterPro" id="IPR011009">
    <property type="entry name" value="Kinase-like_dom_sf"/>
</dbReference>
<keyword evidence="3 7" id="KW-0418">Kinase</keyword>
<dbReference type="GO" id="GO:0005634">
    <property type="term" value="C:nucleus"/>
    <property type="evidence" value="ECO:0007669"/>
    <property type="project" value="TreeGrafter"/>
</dbReference>
<gene>
    <name evidence="7" type="ORF">K458DRAFT_320673</name>
</gene>
<accession>A0A6G1IFY6</accession>
<evidence type="ECO:0000256" key="2">
    <source>
        <dbReference type="ARBA" id="ARBA00022741"/>
    </source>
</evidence>
<dbReference type="InterPro" id="IPR000719">
    <property type="entry name" value="Prot_kinase_dom"/>
</dbReference>
<evidence type="ECO:0000256" key="3">
    <source>
        <dbReference type="ARBA" id="ARBA00022777"/>
    </source>
</evidence>
<dbReference type="Proteomes" id="UP000799291">
    <property type="component" value="Unassembled WGS sequence"/>
</dbReference>
<organism evidence="7 8">
    <name type="scientific">Lentithecium fluviatile CBS 122367</name>
    <dbReference type="NCBI Taxonomy" id="1168545"/>
    <lineage>
        <taxon>Eukaryota</taxon>
        <taxon>Fungi</taxon>
        <taxon>Dikarya</taxon>
        <taxon>Ascomycota</taxon>
        <taxon>Pezizomycotina</taxon>
        <taxon>Dothideomycetes</taxon>
        <taxon>Pleosporomycetidae</taxon>
        <taxon>Pleosporales</taxon>
        <taxon>Massarineae</taxon>
        <taxon>Lentitheciaceae</taxon>
        <taxon>Lentithecium</taxon>
    </lineage>
</organism>